<evidence type="ECO:0000256" key="5">
    <source>
        <dbReference type="ARBA" id="ARBA00023002"/>
    </source>
</evidence>
<evidence type="ECO:0000256" key="2">
    <source>
        <dbReference type="ARBA" id="ARBA00006484"/>
    </source>
</evidence>
<sequence length="252" mass="26599">MKFFIVTGASKGLGEALLRRLMQPGHTLVGMARSDGEPLRAEAESKGAVLRWIRGDMNDISSLDTLMEEACAGIAGDGLETAVLINNAGMVEPIAPADVAAGAELARNLTVNLIAPVVLASAFLRLTAGWGADKRILNLSSGAGKKPYAGWSAYCASKAGLDMFTRCVGEEQQAAGTAGVRILSVAPGVVDTGMQEEIRRTDPALFQQHSRFVQLKETGALASPDETAGKLLRVLFDDRYPTGSLLDVRELG</sequence>
<dbReference type="Proteomes" id="UP000639396">
    <property type="component" value="Unassembled WGS sequence"/>
</dbReference>
<dbReference type="InterPro" id="IPR036291">
    <property type="entry name" value="NAD(P)-bd_dom_sf"/>
</dbReference>
<dbReference type="Pfam" id="PF00106">
    <property type="entry name" value="adh_short"/>
    <property type="match status" value="1"/>
</dbReference>
<dbReference type="InterPro" id="IPR002347">
    <property type="entry name" value="SDR_fam"/>
</dbReference>
<dbReference type="NCBIfam" id="NF005381">
    <property type="entry name" value="PRK06924.1"/>
    <property type="match status" value="1"/>
</dbReference>
<evidence type="ECO:0000256" key="3">
    <source>
        <dbReference type="ARBA" id="ARBA00022490"/>
    </source>
</evidence>
<keyword evidence="4" id="KW-0521">NADP</keyword>
<comment type="similarity">
    <text evidence="2 6">Belongs to the short-chain dehydrogenases/reductases (SDR) family.</text>
</comment>
<dbReference type="EC" id="1.1.1.320" evidence="7"/>
<dbReference type="InterPro" id="IPR020904">
    <property type="entry name" value="Sc_DH/Rdtase_CS"/>
</dbReference>
<organism evidence="7 8">
    <name type="scientific">Paenibacillus oceani</name>
    <dbReference type="NCBI Taxonomy" id="2772510"/>
    <lineage>
        <taxon>Bacteria</taxon>
        <taxon>Bacillati</taxon>
        <taxon>Bacillota</taxon>
        <taxon>Bacilli</taxon>
        <taxon>Bacillales</taxon>
        <taxon>Paenibacillaceae</taxon>
        <taxon>Paenibacillus</taxon>
    </lineage>
</organism>
<dbReference type="GO" id="GO:0004757">
    <property type="term" value="F:sepiapterin reductase (NADP+) activity"/>
    <property type="evidence" value="ECO:0007669"/>
    <property type="project" value="TreeGrafter"/>
</dbReference>
<accession>A0A927CB52</accession>
<name>A0A927CB52_9BACL</name>
<keyword evidence="3" id="KW-0963">Cytoplasm</keyword>
<keyword evidence="5 7" id="KW-0560">Oxidoreductase</keyword>
<dbReference type="PANTHER" id="PTHR44085">
    <property type="entry name" value="SEPIAPTERIN REDUCTASE"/>
    <property type="match status" value="1"/>
</dbReference>
<dbReference type="AlphaFoldDB" id="A0A927CB52"/>
<protein>
    <submittedName>
        <fullName evidence="7">(S)-benzoin forming benzil reductase</fullName>
        <ecNumber evidence="7">1.1.1.320</ecNumber>
    </submittedName>
</protein>
<dbReference type="CDD" id="cd05367">
    <property type="entry name" value="SPR-like_SDR_c"/>
    <property type="match status" value="1"/>
</dbReference>
<evidence type="ECO:0000313" key="8">
    <source>
        <dbReference type="Proteomes" id="UP000639396"/>
    </source>
</evidence>
<dbReference type="SUPFAM" id="SSF51735">
    <property type="entry name" value="NAD(P)-binding Rossmann-fold domains"/>
    <property type="match status" value="1"/>
</dbReference>
<dbReference type="PRINTS" id="PR00081">
    <property type="entry name" value="GDHRDH"/>
</dbReference>
<dbReference type="PANTHER" id="PTHR44085:SF2">
    <property type="entry name" value="SEPIAPTERIN REDUCTASE"/>
    <property type="match status" value="1"/>
</dbReference>
<gene>
    <name evidence="7" type="ORF">IDH45_19585</name>
</gene>
<keyword evidence="8" id="KW-1185">Reference proteome</keyword>
<dbReference type="EMBL" id="JACXJA010000027">
    <property type="protein sequence ID" value="MBD2864189.1"/>
    <property type="molecule type" value="Genomic_DNA"/>
</dbReference>
<reference evidence="7" key="1">
    <citation type="submission" date="2020-09" db="EMBL/GenBank/DDBJ databases">
        <title>A novel bacterium of genus Paenibacillus, isolated from South China Sea.</title>
        <authorList>
            <person name="Huang H."/>
            <person name="Mo K."/>
            <person name="Hu Y."/>
        </authorList>
    </citation>
    <scope>NUCLEOTIDE SEQUENCE</scope>
    <source>
        <strain evidence="7">IB182363</strain>
    </source>
</reference>
<dbReference type="PROSITE" id="PS00061">
    <property type="entry name" value="ADH_SHORT"/>
    <property type="match status" value="1"/>
</dbReference>
<evidence type="ECO:0000256" key="4">
    <source>
        <dbReference type="ARBA" id="ARBA00022857"/>
    </source>
</evidence>
<comment type="subcellular location">
    <subcellularLocation>
        <location evidence="1">Cytoplasm</location>
    </subcellularLocation>
</comment>
<dbReference type="InterPro" id="IPR051721">
    <property type="entry name" value="Biopterin_syn/organic_redct"/>
</dbReference>
<evidence type="ECO:0000313" key="7">
    <source>
        <dbReference type="EMBL" id="MBD2864189.1"/>
    </source>
</evidence>
<dbReference type="RefSeq" id="WP_190929812.1">
    <property type="nucleotide sequence ID" value="NZ_JACXJA010000027.1"/>
</dbReference>
<dbReference type="PRINTS" id="PR00080">
    <property type="entry name" value="SDRFAMILY"/>
</dbReference>
<dbReference type="GO" id="GO:0005737">
    <property type="term" value="C:cytoplasm"/>
    <property type="evidence" value="ECO:0007669"/>
    <property type="project" value="UniProtKB-SubCell"/>
</dbReference>
<proteinExistence type="inferred from homology"/>
<dbReference type="Gene3D" id="3.40.50.720">
    <property type="entry name" value="NAD(P)-binding Rossmann-like Domain"/>
    <property type="match status" value="1"/>
</dbReference>
<evidence type="ECO:0000256" key="6">
    <source>
        <dbReference type="RuleBase" id="RU000363"/>
    </source>
</evidence>
<comment type="caution">
    <text evidence="7">The sequence shown here is derived from an EMBL/GenBank/DDBJ whole genome shotgun (WGS) entry which is preliminary data.</text>
</comment>
<dbReference type="GO" id="GO:0006729">
    <property type="term" value="P:tetrahydrobiopterin biosynthetic process"/>
    <property type="evidence" value="ECO:0007669"/>
    <property type="project" value="TreeGrafter"/>
</dbReference>
<evidence type="ECO:0000256" key="1">
    <source>
        <dbReference type="ARBA" id="ARBA00004496"/>
    </source>
</evidence>